<evidence type="ECO:0000313" key="3">
    <source>
        <dbReference type="Proteomes" id="UP000037510"/>
    </source>
</evidence>
<dbReference type="Proteomes" id="UP000037510">
    <property type="component" value="Unassembled WGS sequence"/>
</dbReference>
<name>A0A0L7LMP8_OPEBR</name>
<feature type="region of interest" description="Disordered" evidence="1">
    <location>
        <begin position="62"/>
        <end position="111"/>
    </location>
</feature>
<feature type="compositionally biased region" description="Polar residues" evidence="1">
    <location>
        <begin position="76"/>
        <end position="87"/>
    </location>
</feature>
<keyword evidence="2" id="KW-0808">Transferase</keyword>
<protein>
    <submittedName>
        <fullName evidence="2">Endonuclease-reverse transcriptase</fullName>
    </submittedName>
</protein>
<dbReference type="AlphaFoldDB" id="A0A0L7LMP8"/>
<accession>A0A0L7LMP8</accession>
<keyword evidence="2" id="KW-0695">RNA-directed DNA polymerase</keyword>
<evidence type="ECO:0000256" key="1">
    <source>
        <dbReference type="SAM" id="MobiDB-lite"/>
    </source>
</evidence>
<feature type="compositionally biased region" description="Low complexity" evidence="1">
    <location>
        <begin position="101"/>
        <end position="110"/>
    </location>
</feature>
<dbReference type="EMBL" id="JTDY01000600">
    <property type="protein sequence ID" value="KOB76501.1"/>
    <property type="molecule type" value="Genomic_DNA"/>
</dbReference>
<keyword evidence="2" id="KW-0378">Hydrolase</keyword>
<reference evidence="2 3" key="1">
    <citation type="journal article" date="2015" name="Genome Biol. Evol.">
        <title>The genome of winter moth (Operophtera brumata) provides a genomic perspective on sexual dimorphism and phenology.</title>
        <authorList>
            <person name="Derks M.F."/>
            <person name="Smit S."/>
            <person name="Salis L."/>
            <person name="Schijlen E."/>
            <person name="Bossers A."/>
            <person name="Mateman C."/>
            <person name="Pijl A.S."/>
            <person name="de Ridder D."/>
            <person name="Groenen M.A."/>
            <person name="Visser M.E."/>
            <person name="Megens H.J."/>
        </authorList>
    </citation>
    <scope>NUCLEOTIDE SEQUENCE [LARGE SCALE GENOMIC DNA]</scope>
    <source>
        <strain evidence="2">WM2013NL</strain>
        <tissue evidence="2">Head and thorax</tissue>
    </source>
</reference>
<sequence length="139" mass="15940">MKQKNALSGTSCYIKEDYPQYVIEKRKILQEQVNEEREKGNKAIIKYDKLIILKNTIVKDSSSNNRKRNLSLSPKDVTNAQDSSLRKTQAMKKNKTIYTNSTSQRSSSFSEGMVKPGILNFLVNKNGKNQDVEKNKNHQ</sequence>
<keyword evidence="2" id="KW-0548">Nucleotidyltransferase</keyword>
<gene>
    <name evidence="2" type="ORF">OBRU01_05638</name>
</gene>
<keyword evidence="2" id="KW-0255">Endonuclease</keyword>
<comment type="caution">
    <text evidence="2">The sequence shown here is derived from an EMBL/GenBank/DDBJ whole genome shotgun (WGS) entry which is preliminary data.</text>
</comment>
<keyword evidence="2" id="KW-0540">Nuclease</keyword>
<dbReference type="GO" id="GO:0003964">
    <property type="term" value="F:RNA-directed DNA polymerase activity"/>
    <property type="evidence" value="ECO:0007669"/>
    <property type="project" value="UniProtKB-KW"/>
</dbReference>
<evidence type="ECO:0000313" key="2">
    <source>
        <dbReference type="EMBL" id="KOB76501.1"/>
    </source>
</evidence>
<dbReference type="GO" id="GO:0004519">
    <property type="term" value="F:endonuclease activity"/>
    <property type="evidence" value="ECO:0007669"/>
    <property type="project" value="UniProtKB-KW"/>
</dbReference>
<organism evidence="2 3">
    <name type="scientific">Operophtera brumata</name>
    <name type="common">Winter moth</name>
    <name type="synonym">Phalaena brumata</name>
    <dbReference type="NCBI Taxonomy" id="104452"/>
    <lineage>
        <taxon>Eukaryota</taxon>
        <taxon>Metazoa</taxon>
        <taxon>Ecdysozoa</taxon>
        <taxon>Arthropoda</taxon>
        <taxon>Hexapoda</taxon>
        <taxon>Insecta</taxon>
        <taxon>Pterygota</taxon>
        <taxon>Neoptera</taxon>
        <taxon>Endopterygota</taxon>
        <taxon>Lepidoptera</taxon>
        <taxon>Glossata</taxon>
        <taxon>Ditrysia</taxon>
        <taxon>Geometroidea</taxon>
        <taxon>Geometridae</taxon>
        <taxon>Larentiinae</taxon>
        <taxon>Operophtera</taxon>
    </lineage>
</organism>
<keyword evidence="3" id="KW-1185">Reference proteome</keyword>
<proteinExistence type="predicted"/>